<sequence length="134" mass="15535">MKKRCQVCDGPIVNGRCKLCGMPYRNDEILYHLNENRRDHYSHATEKAREIMKQAEIPLGDKTQGTTRRAPASRPSYTYKRKQPASAKKETEKAKKTASWITILIIAVLVLLSIAPDFLEYVREYFGYPFESFF</sequence>
<keyword evidence="2" id="KW-1133">Transmembrane helix</keyword>
<evidence type="ECO:0000313" key="4">
    <source>
        <dbReference type="Proteomes" id="UP000824041"/>
    </source>
</evidence>
<comment type="caution">
    <text evidence="3">The sequence shown here is derived from an EMBL/GenBank/DDBJ whole genome shotgun (WGS) entry which is preliminary data.</text>
</comment>
<dbReference type="AlphaFoldDB" id="A0A9D2DQ08"/>
<gene>
    <name evidence="3" type="ORF">IAA21_00330</name>
</gene>
<feature type="region of interest" description="Disordered" evidence="1">
    <location>
        <begin position="55"/>
        <end position="95"/>
    </location>
</feature>
<protein>
    <submittedName>
        <fullName evidence="3">Uncharacterized protein</fullName>
    </submittedName>
</protein>
<evidence type="ECO:0000256" key="2">
    <source>
        <dbReference type="SAM" id="Phobius"/>
    </source>
</evidence>
<organism evidence="3 4">
    <name type="scientific">Candidatus Blautia faecigallinarum</name>
    <dbReference type="NCBI Taxonomy" id="2838488"/>
    <lineage>
        <taxon>Bacteria</taxon>
        <taxon>Bacillati</taxon>
        <taxon>Bacillota</taxon>
        <taxon>Clostridia</taxon>
        <taxon>Lachnospirales</taxon>
        <taxon>Lachnospiraceae</taxon>
        <taxon>Blautia</taxon>
    </lineage>
</organism>
<dbReference type="EMBL" id="DXBU01000004">
    <property type="protein sequence ID" value="HIZ21231.1"/>
    <property type="molecule type" value="Genomic_DNA"/>
</dbReference>
<evidence type="ECO:0000313" key="3">
    <source>
        <dbReference type="EMBL" id="HIZ21231.1"/>
    </source>
</evidence>
<evidence type="ECO:0000256" key="1">
    <source>
        <dbReference type="SAM" id="MobiDB-lite"/>
    </source>
</evidence>
<keyword evidence="2" id="KW-0472">Membrane</keyword>
<dbReference type="Proteomes" id="UP000824041">
    <property type="component" value="Unassembled WGS sequence"/>
</dbReference>
<name>A0A9D2DQ08_9FIRM</name>
<accession>A0A9D2DQ08</accession>
<reference evidence="3" key="1">
    <citation type="journal article" date="2021" name="PeerJ">
        <title>Extensive microbial diversity within the chicken gut microbiome revealed by metagenomics and culture.</title>
        <authorList>
            <person name="Gilroy R."/>
            <person name="Ravi A."/>
            <person name="Getino M."/>
            <person name="Pursley I."/>
            <person name="Horton D.L."/>
            <person name="Alikhan N.F."/>
            <person name="Baker D."/>
            <person name="Gharbi K."/>
            <person name="Hall N."/>
            <person name="Watson M."/>
            <person name="Adriaenssens E.M."/>
            <person name="Foster-Nyarko E."/>
            <person name="Jarju S."/>
            <person name="Secka A."/>
            <person name="Antonio M."/>
            <person name="Oren A."/>
            <person name="Chaudhuri R.R."/>
            <person name="La Ragione R."/>
            <person name="Hildebrand F."/>
            <person name="Pallen M.J."/>
        </authorList>
    </citation>
    <scope>NUCLEOTIDE SEQUENCE</scope>
    <source>
        <strain evidence="3">14324</strain>
    </source>
</reference>
<reference evidence="3" key="2">
    <citation type="submission" date="2021-04" db="EMBL/GenBank/DDBJ databases">
        <authorList>
            <person name="Gilroy R."/>
        </authorList>
    </citation>
    <scope>NUCLEOTIDE SEQUENCE</scope>
    <source>
        <strain evidence="3">14324</strain>
    </source>
</reference>
<keyword evidence="2" id="KW-0812">Transmembrane</keyword>
<proteinExistence type="predicted"/>
<feature type="transmembrane region" description="Helical" evidence="2">
    <location>
        <begin position="98"/>
        <end position="119"/>
    </location>
</feature>